<keyword evidence="6" id="KW-0282">Flagellum</keyword>
<keyword evidence="6" id="KW-0966">Cell projection</keyword>
<sequence length="279" mass="28896">MAITINSDSSSSAVNQLGRSQKNLASSLERIASARRINKAADDVAGMTIADSLLSQTRATGQALRNANDAISMAQVADSALGQSTALVQSIREKAMQAANASQTTATRQALQNDINNSLVQLNKIAQDTTYNGQQLLSGSFTGKEVQTGANSGETIKLSIASATPDKLGSPILGNLSEVNVLSRENAQAAIKIADAALNQIGASRGDIGSAQQQLASTINNLATTGSNLLSAASTTADVNMAEEAINFTTMKVLTEAKTFALAQAKNMNKQNVLSLLQG</sequence>
<dbReference type="Proteomes" id="UP001154240">
    <property type="component" value="Unassembled WGS sequence"/>
</dbReference>
<proteinExistence type="inferred from homology"/>
<name>A0A9X4RLP4_9BACT</name>
<dbReference type="PRINTS" id="PR00207">
    <property type="entry name" value="FLAGELLIN"/>
</dbReference>
<dbReference type="InterPro" id="IPR046358">
    <property type="entry name" value="Flagellin_C"/>
</dbReference>
<dbReference type="GO" id="GO:0005576">
    <property type="term" value="C:extracellular region"/>
    <property type="evidence" value="ECO:0007669"/>
    <property type="project" value="UniProtKB-SubCell"/>
</dbReference>
<evidence type="ECO:0000313" key="7">
    <source>
        <dbReference type="Proteomes" id="UP001154240"/>
    </source>
</evidence>
<dbReference type="PANTHER" id="PTHR42792">
    <property type="entry name" value="FLAGELLIN"/>
    <property type="match status" value="1"/>
</dbReference>
<evidence type="ECO:0000256" key="3">
    <source>
        <dbReference type="RuleBase" id="RU362073"/>
    </source>
</evidence>
<protein>
    <recommendedName>
        <fullName evidence="3">Flagellin</fullName>
    </recommendedName>
</protein>
<dbReference type="SUPFAM" id="SSF64518">
    <property type="entry name" value="Phase 1 flagellin"/>
    <property type="match status" value="1"/>
</dbReference>
<comment type="subcellular location">
    <subcellularLocation>
        <location evidence="3">Secreted</location>
    </subcellularLocation>
    <subcellularLocation>
        <location evidence="3">Bacterial flagellum</location>
    </subcellularLocation>
</comment>
<dbReference type="Gene3D" id="1.20.1330.10">
    <property type="entry name" value="f41 fragment of flagellin, N-terminal domain"/>
    <property type="match status" value="1"/>
</dbReference>
<comment type="function">
    <text evidence="3">Flagellin is the subunit protein which polymerizes to form the filaments of bacterial flagella.</text>
</comment>
<evidence type="ECO:0000256" key="2">
    <source>
        <dbReference type="ARBA" id="ARBA00023143"/>
    </source>
</evidence>
<dbReference type="GO" id="GO:0009288">
    <property type="term" value="C:bacterial-type flagellum"/>
    <property type="evidence" value="ECO:0007669"/>
    <property type="project" value="UniProtKB-SubCell"/>
</dbReference>
<reference evidence="6" key="2">
    <citation type="submission" date="2022-10" db="EMBL/GenBank/DDBJ databases">
        <authorList>
            <person name="Aronson H.S."/>
        </authorList>
    </citation>
    <scope>NUCLEOTIDE SEQUENCE</scope>
    <source>
        <strain evidence="6">RS19-109</strain>
    </source>
</reference>
<dbReference type="AlphaFoldDB" id="A0A9X4RLP4"/>
<reference evidence="6" key="1">
    <citation type="journal article" date="2022" name="bioRxiv">
        <title>Thiovibrio frasassiensisgen. nov., sp. nov., an autotrophic, elemental sulfur disproportionating bacterium isolated from sulfidic karst sediment, and proposal of Thiovibrionaceae fam. nov.</title>
        <authorList>
            <person name="Aronson H."/>
            <person name="Thomas C."/>
            <person name="Bhattacharyya M."/>
            <person name="Eckstein S."/>
            <person name="Jensen S."/>
            <person name="Barco R."/>
            <person name="Macalady J."/>
            <person name="Amend J."/>
        </authorList>
    </citation>
    <scope>NUCLEOTIDE SEQUENCE</scope>
    <source>
        <strain evidence="6">RS19-109</strain>
    </source>
</reference>
<comment type="similarity">
    <text evidence="1 3">Belongs to the bacterial flagellin family.</text>
</comment>
<feature type="domain" description="Flagellin C-terminal" evidence="5">
    <location>
        <begin position="191"/>
        <end position="277"/>
    </location>
</feature>
<dbReference type="InterPro" id="IPR001029">
    <property type="entry name" value="Flagellin_N"/>
</dbReference>
<dbReference type="InterPro" id="IPR042187">
    <property type="entry name" value="Flagellin_C_sub2"/>
</dbReference>
<dbReference type="Pfam" id="PF00669">
    <property type="entry name" value="Flagellin_N"/>
    <property type="match status" value="1"/>
</dbReference>
<evidence type="ECO:0000313" key="6">
    <source>
        <dbReference type="EMBL" id="MDG4476316.1"/>
    </source>
</evidence>
<feature type="domain" description="Flagellin N-terminal" evidence="4">
    <location>
        <begin position="10"/>
        <end position="142"/>
    </location>
</feature>
<accession>A0A9X4RLP4</accession>
<dbReference type="InterPro" id="IPR001492">
    <property type="entry name" value="Flagellin"/>
</dbReference>
<dbReference type="PANTHER" id="PTHR42792:SF2">
    <property type="entry name" value="FLAGELLIN"/>
    <property type="match status" value="1"/>
</dbReference>
<dbReference type="RefSeq" id="WP_307633284.1">
    <property type="nucleotide sequence ID" value="NZ_JAPHEH010000001.1"/>
</dbReference>
<evidence type="ECO:0000259" key="5">
    <source>
        <dbReference type="Pfam" id="PF00700"/>
    </source>
</evidence>
<dbReference type="EMBL" id="JAPHEH010000001">
    <property type="protein sequence ID" value="MDG4476316.1"/>
    <property type="molecule type" value="Genomic_DNA"/>
</dbReference>
<dbReference type="Pfam" id="PF00700">
    <property type="entry name" value="Flagellin_C"/>
    <property type="match status" value="1"/>
</dbReference>
<dbReference type="Gene3D" id="6.10.10.10">
    <property type="entry name" value="Flagellar export chaperone, C-terminal domain"/>
    <property type="match status" value="1"/>
</dbReference>
<keyword evidence="7" id="KW-1185">Reference proteome</keyword>
<evidence type="ECO:0000256" key="1">
    <source>
        <dbReference type="ARBA" id="ARBA00005709"/>
    </source>
</evidence>
<comment type="caution">
    <text evidence="6">The sequence shown here is derived from an EMBL/GenBank/DDBJ whole genome shotgun (WGS) entry which is preliminary data.</text>
</comment>
<keyword evidence="2 3" id="KW-0975">Bacterial flagellum</keyword>
<keyword evidence="3" id="KW-0964">Secreted</keyword>
<evidence type="ECO:0000259" key="4">
    <source>
        <dbReference type="Pfam" id="PF00669"/>
    </source>
</evidence>
<dbReference type="GO" id="GO:0005198">
    <property type="term" value="F:structural molecule activity"/>
    <property type="evidence" value="ECO:0007669"/>
    <property type="project" value="UniProtKB-UniRule"/>
</dbReference>
<organism evidence="6 7">
    <name type="scientific">Thiovibrio frasassiensis</name>
    <dbReference type="NCBI Taxonomy" id="2984131"/>
    <lineage>
        <taxon>Bacteria</taxon>
        <taxon>Pseudomonadati</taxon>
        <taxon>Thermodesulfobacteriota</taxon>
        <taxon>Desulfobulbia</taxon>
        <taxon>Desulfobulbales</taxon>
        <taxon>Thiovibrionaceae</taxon>
        <taxon>Thiovibrio</taxon>
    </lineage>
</organism>
<gene>
    <name evidence="6" type="ORF">OLX77_09120</name>
</gene>
<keyword evidence="6" id="KW-0969">Cilium</keyword>